<name>A0ABQ6IZ46_9GAMM</name>
<sequence>MGYSVKDLIYQGEKSGVHNWQTLEGSSFYWHPDWLHIAEDITGYSATATIAADGKKRLKMRPRKPSLTISIKTTNKLLMPGGDSPTGNFVD</sequence>
<protein>
    <submittedName>
        <fullName evidence="1">Uncharacterized protein</fullName>
    </submittedName>
</protein>
<evidence type="ECO:0000313" key="2">
    <source>
        <dbReference type="Proteomes" id="UP001157046"/>
    </source>
</evidence>
<evidence type="ECO:0000313" key="1">
    <source>
        <dbReference type="EMBL" id="GMA80589.1"/>
    </source>
</evidence>
<reference evidence="2" key="1">
    <citation type="journal article" date="2019" name="Int. J. Syst. Evol. Microbiol.">
        <title>The Global Catalogue of Microorganisms (GCM) 10K type strain sequencing project: providing services to taxonomists for standard genome sequencing and annotation.</title>
        <authorList>
            <consortium name="The Broad Institute Genomics Platform"/>
            <consortium name="The Broad Institute Genome Sequencing Center for Infectious Disease"/>
            <person name="Wu L."/>
            <person name="Ma J."/>
        </authorList>
    </citation>
    <scope>NUCLEOTIDE SEQUENCE [LARGE SCALE GENOMIC DNA]</scope>
    <source>
        <strain evidence="2">NBRC 102030</strain>
    </source>
</reference>
<accession>A0ABQ6IZ46</accession>
<comment type="caution">
    <text evidence="1">The sequence shown here is derived from an EMBL/GenBank/DDBJ whole genome shotgun (WGS) entry which is preliminary data.</text>
</comment>
<proteinExistence type="predicted"/>
<gene>
    <name evidence="1" type="ORF">GCM10025855_01220</name>
</gene>
<dbReference type="EMBL" id="BSUY01000001">
    <property type="protein sequence ID" value="GMA80589.1"/>
    <property type="molecule type" value="Genomic_DNA"/>
</dbReference>
<dbReference type="Proteomes" id="UP001157046">
    <property type="component" value="Unassembled WGS sequence"/>
</dbReference>
<organism evidence="1 2">
    <name type="scientific">Shewanella glacialipiscicola</name>
    <dbReference type="NCBI Taxonomy" id="614069"/>
    <lineage>
        <taxon>Bacteria</taxon>
        <taxon>Pseudomonadati</taxon>
        <taxon>Pseudomonadota</taxon>
        <taxon>Gammaproteobacteria</taxon>
        <taxon>Alteromonadales</taxon>
        <taxon>Shewanellaceae</taxon>
        <taxon>Shewanella</taxon>
    </lineage>
</organism>
<keyword evidence="2" id="KW-1185">Reference proteome</keyword>